<dbReference type="SUPFAM" id="SSF48403">
    <property type="entry name" value="Ankyrin repeat"/>
    <property type="match status" value="1"/>
</dbReference>
<dbReference type="PROSITE" id="PS50088">
    <property type="entry name" value="ANK_REPEAT"/>
    <property type="match status" value="1"/>
</dbReference>
<proteinExistence type="predicted"/>
<dbReference type="InterPro" id="IPR036770">
    <property type="entry name" value="Ankyrin_rpt-contain_sf"/>
</dbReference>
<sequence length="299" mass="33709">MPLEVAWRARDDYKSESQCQRSSFAFYRAVRELLPVWLLEEMRATEALHWEEDGRARAFSPSEALLYALVHDHQEYARHLLRRYQARALDAPSPSFRCCACTDAAAPHLALAVRHERGAILGMILEAAAAEENEQQRRAFLDARGCTHSGGKSAMHVASELARADCLLALLANGASPYVTDSAGDTPLDRLLEEMERAGDADSGGDARARRACLDYFLLFAPVLRFRRAQELREDASRWTRLLGERAYRWLAGRAPLSLFVLCTRTLLSTRAELLDSLPRFLRPPPLQNFVHHYNSLSS</sequence>
<dbReference type="InterPro" id="IPR002110">
    <property type="entry name" value="Ankyrin_rpt"/>
</dbReference>
<protein>
    <submittedName>
        <fullName evidence="2">Ankyrin repeat domain 9</fullName>
    </submittedName>
</protein>
<dbReference type="Ensembl" id="ENSAMXT00005060032.1">
    <property type="protein sequence ID" value="ENSAMXP00005055531.1"/>
    <property type="gene ID" value="ENSAMXG00005024734.1"/>
</dbReference>
<dbReference type="AlphaFoldDB" id="A0A8B9LPF6"/>
<evidence type="ECO:0000256" key="1">
    <source>
        <dbReference type="PROSITE-ProRule" id="PRU00023"/>
    </source>
</evidence>
<dbReference type="Proteomes" id="UP000694621">
    <property type="component" value="Unplaced"/>
</dbReference>
<organism evidence="2 3">
    <name type="scientific">Astyanax mexicanus</name>
    <name type="common">Blind cave fish</name>
    <name type="synonym">Astyanax fasciatus mexicanus</name>
    <dbReference type="NCBI Taxonomy" id="7994"/>
    <lineage>
        <taxon>Eukaryota</taxon>
        <taxon>Metazoa</taxon>
        <taxon>Chordata</taxon>
        <taxon>Craniata</taxon>
        <taxon>Vertebrata</taxon>
        <taxon>Euteleostomi</taxon>
        <taxon>Actinopterygii</taxon>
        <taxon>Neopterygii</taxon>
        <taxon>Teleostei</taxon>
        <taxon>Ostariophysi</taxon>
        <taxon>Characiformes</taxon>
        <taxon>Characoidei</taxon>
        <taxon>Acestrorhamphidae</taxon>
        <taxon>Acestrorhamphinae</taxon>
        <taxon>Astyanax</taxon>
    </lineage>
</organism>
<dbReference type="Gene3D" id="1.25.40.20">
    <property type="entry name" value="Ankyrin repeat-containing domain"/>
    <property type="match status" value="1"/>
</dbReference>
<keyword evidence="1" id="KW-0040">ANK repeat</keyword>
<accession>A0A8B9LPF6</accession>
<evidence type="ECO:0000313" key="3">
    <source>
        <dbReference type="Proteomes" id="UP000694621"/>
    </source>
</evidence>
<reference evidence="2" key="1">
    <citation type="submission" date="2025-08" db="UniProtKB">
        <authorList>
            <consortium name="Ensembl"/>
        </authorList>
    </citation>
    <scope>IDENTIFICATION</scope>
</reference>
<evidence type="ECO:0000313" key="2">
    <source>
        <dbReference type="Ensembl" id="ENSAMXP00005055531.1"/>
    </source>
</evidence>
<name>A0A8B9LPF6_ASTMX</name>
<feature type="repeat" description="ANK" evidence="1">
    <location>
        <begin position="150"/>
        <end position="182"/>
    </location>
</feature>